<evidence type="ECO:0000313" key="3">
    <source>
        <dbReference type="Proteomes" id="UP000483820"/>
    </source>
</evidence>
<name>A0A6A5FU39_CAERE</name>
<evidence type="ECO:0000313" key="2">
    <source>
        <dbReference type="EMBL" id="KAF1746128.1"/>
    </source>
</evidence>
<dbReference type="AlphaFoldDB" id="A0A6A5FU39"/>
<dbReference type="RefSeq" id="XP_003090723.2">
    <property type="nucleotide sequence ID" value="XM_003090675.2"/>
</dbReference>
<feature type="transmembrane region" description="Helical" evidence="1">
    <location>
        <begin position="217"/>
        <end position="238"/>
    </location>
</feature>
<protein>
    <submittedName>
        <fullName evidence="2">Uncharacterized protein</fullName>
    </submittedName>
</protein>
<accession>A0A6A5FU39</accession>
<dbReference type="CTD" id="9823568"/>
<proteinExistence type="predicted"/>
<feature type="transmembrane region" description="Helical" evidence="1">
    <location>
        <begin position="185"/>
        <end position="205"/>
    </location>
</feature>
<sequence>MAEHRHSINQWNRKDQILTGSVVVASALLITASFFIPGISWLSYGPQLHDANRLSIITQRNQQIEAFPLVGFAYGDWNIASIVLMGWSLLLSLGYTKILYTLATHKESPKKPRQALIAGGLFEIIFHGITVLAPVLVLIPLSVYSGMEIKIGEAFGVWIVVMASLEATGSFLVVWMMIFNDMATLLPSLVNFASIVLFLLIWIIFAKTENSNTIAQYKAIVHISNGYNLFMLIYNAVIGPKNPVRSIRKRKCGQRHLRGGANLCCRLIGGNNGDNGEHRRYKELCN</sequence>
<organism evidence="2 3">
    <name type="scientific">Caenorhabditis remanei</name>
    <name type="common">Caenorhabditis vulgaris</name>
    <dbReference type="NCBI Taxonomy" id="31234"/>
    <lineage>
        <taxon>Eukaryota</taxon>
        <taxon>Metazoa</taxon>
        <taxon>Ecdysozoa</taxon>
        <taxon>Nematoda</taxon>
        <taxon>Chromadorea</taxon>
        <taxon>Rhabditida</taxon>
        <taxon>Rhabditina</taxon>
        <taxon>Rhabditomorpha</taxon>
        <taxon>Rhabditoidea</taxon>
        <taxon>Rhabditidae</taxon>
        <taxon>Peloderinae</taxon>
        <taxon>Caenorhabditis</taxon>
    </lineage>
</organism>
<dbReference type="KEGG" id="crq:GCK72_022581"/>
<keyword evidence="1" id="KW-1133">Transmembrane helix</keyword>
<dbReference type="GeneID" id="9823568"/>
<keyword evidence="1" id="KW-0472">Membrane</keyword>
<feature type="transmembrane region" description="Helical" evidence="1">
    <location>
        <begin position="115"/>
        <end position="143"/>
    </location>
</feature>
<reference evidence="2 3" key="1">
    <citation type="submission" date="2019-12" db="EMBL/GenBank/DDBJ databases">
        <title>Chromosome-level assembly of the Caenorhabditis remanei genome.</title>
        <authorList>
            <person name="Teterina A.A."/>
            <person name="Willis J.H."/>
            <person name="Phillips P.C."/>
        </authorList>
    </citation>
    <scope>NUCLEOTIDE SEQUENCE [LARGE SCALE GENOMIC DNA]</scope>
    <source>
        <strain evidence="2 3">PX506</strain>
        <tissue evidence="2">Whole organism</tissue>
    </source>
</reference>
<comment type="caution">
    <text evidence="2">The sequence shown here is derived from an EMBL/GenBank/DDBJ whole genome shotgun (WGS) entry which is preliminary data.</text>
</comment>
<dbReference type="EMBL" id="WUAV01000006">
    <property type="protein sequence ID" value="KAF1746128.1"/>
    <property type="molecule type" value="Genomic_DNA"/>
</dbReference>
<dbReference type="Proteomes" id="UP000483820">
    <property type="component" value="Chromosome X"/>
</dbReference>
<evidence type="ECO:0000256" key="1">
    <source>
        <dbReference type="SAM" id="Phobius"/>
    </source>
</evidence>
<gene>
    <name evidence="2" type="ORF">GCK72_022581</name>
</gene>
<feature type="transmembrane region" description="Helical" evidence="1">
    <location>
        <begin position="79"/>
        <end position="103"/>
    </location>
</feature>
<feature type="transmembrane region" description="Helical" evidence="1">
    <location>
        <begin position="21"/>
        <end position="44"/>
    </location>
</feature>
<feature type="transmembrane region" description="Helical" evidence="1">
    <location>
        <begin position="155"/>
        <end position="178"/>
    </location>
</feature>
<keyword evidence="1" id="KW-0812">Transmembrane</keyword>